<accession>A0A8J4G0V3</accession>
<dbReference type="AlphaFoldDB" id="A0A8J4G0V3"/>
<evidence type="ECO:0000313" key="1">
    <source>
        <dbReference type="EMBL" id="GIL97184.1"/>
    </source>
</evidence>
<reference evidence="1" key="1">
    <citation type="journal article" date="2021" name="Proc. Natl. Acad. Sci. U.S.A.">
        <title>Three genomes in the algal genus Volvox reveal the fate of a haploid sex-determining region after a transition to homothallism.</title>
        <authorList>
            <person name="Yamamoto K."/>
            <person name="Hamaji T."/>
            <person name="Kawai-Toyooka H."/>
            <person name="Matsuzaki R."/>
            <person name="Takahashi F."/>
            <person name="Nishimura Y."/>
            <person name="Kawachi M."/>
            <person name="Noguchi H."/>
            <person name="Minakuchi Y."/>
            <person name="Umen J.G."/>
            <person name="Toyoda A."/>
            <person name="Nozaki H."/>
        </authorList>
    </citation>
    <scope>NUCLEOTIDE SEQUENCE</scope>
    <source>
        <strain evidence="1">NIES-3785</strain>
    </source>
</reference>
<gene>
    <name evidence="1" type="ORF">Vretimale_2929</name>
</gene>
<dbReference type="EMBL" id="BNCQ01000004">
    <property type="protein sequence ID" value="GIL97184.1"/>
    <property type="molecule type" value="Genomic_DNA"/>
</dbReference>
<dbReference type="Proteomes" id="UP000722791">
    <property type="component" value="Unassembled WGS sequence"/>
</dbReference>
<proteinExistence type="predicted"/>
<protein>
    <submittedName>
        <fullName evidence="1">Uncharacterized protein</fullName>
    </submittedName>
</protein>
<name>A0A8J4G0V3_9CHLO</name>
<comment type="caution">
    <text evidence="1">The sequence shown here is derived from an EMBL/GenBank/DDBJ whole genome shotgun (WGS) entry which is preliminary data.</text>
</comment>
<evidence type="ECO:0000313" key="2">
    <source>
        <dbReference type="Proteomes" id="UP000722791"/>
    </source>
</evidence>
<organism evidence="1 2">
    <name type="scientific">Volvox reticuliferus</name>
    <dbReference type="NCBI Taxonomy" id="1737510"/>
    <lineage>
        <taxon>Eukaryota</taxon>
        <taxon>Viridiplantae</taxon>
        <taxon>Chlorophyta</taxon>
        <taxon>core chlorophytes</taxon>
        <taxon>Chlorophyceae</taxon>
        <taxon>CS clade</taxon>
        <taxon>Chlamydomonadales</taxon>
        <taxon>Volvocaceae</taxon>
        <taxon>Volvox</taxon>
    </lineage>
</organism>
<sequence>MSVAGPFDEDELDLELDPLRNTGKAEKRWELQRYGSQPACFETSASVPPTLGSVKDIEDIWSDLQQTGTQDGVDPTPSERFERQLQASLRNPADFHPGLLAEKLSTWRHFFPLANSAKPFSVAQCQVLEFLEQGVKFKP</sequence>